<dbReference type="NCBIfam" id="TIGR02532">
    <property type="entry name" value="IV_pilin_GFxxxE"/>
    <property type="match status" value="1"/>
</dbReference>
<proteinExistence type="predicted"/>
<evidence type="ECO:0000313" key="2">
    <source>
        <dbReference type="EMBL" id="RCX09516.1"/>
    </source>
</evidence>
<dbReference type="InterPro" id="IPR012902">
    <property type="entry name" value="N_methyl_site"/>
</dbReference>
<dbReference type="AlphaFoldDB" id="A0A369AML0"/>
<dbReference type="RefSeq" id="WP_338324291.1">
    <property type="nucleotide sequence ID" value="NZ_VLKV01000006.1"/>
</dbReference>
<comment type="caution">
    <text evidence="2">The sequence shown here is derived from an EMBL/GenBank/DDBJ whole genome shotgun (WGS) entry which is preliminary data.</text>
</comment>
<name>A0A369AML0_9BURK</name>
<dbReference type="PROSITE" id="PS00409">
    <property type="entry name" value="PROKAR_NTER_METHYL"/>
    <property type="match status" value="1"/>
</dbReference>
<evidence type="ECO:0000313" key="3">
    <source>
        <dbReference type="Proteomes" id="UP000252174"/>
    </source>
</evidence>
<organism evidence="2 3">
    <name type="scientific">Extensimonas vulgaris</name>
    <dbReference type="NCBI Taxonomy" id="1031594"/>
    <lineage>
        <taxon>Bacteria</taxon>
        <taxon>Pseudomonadati</taxon>
        <taxon>Pseudomonadota</taxon>
        <taxon>Betaproteobacteria</taxon>
        <taxon>Burkholderiales</taxon>
        <taxon>Comamonadaceae</taxon>
        <taxon>Extensimonas</taxon>
    </lineage>
</organism>
<dbReference type="Pfam" id="PF07963">
    <property type="entry name" value="N_methyl"/>
    <property type="match status" value="1"/>
</dbReference>
<dbReference type="InterPro" id="IPR045584">
    <property type="entry name" value="Pilin-like"/>
</dbReference>
<dbReference type="SUPFAM" id="SSF54523">
    <property type="entry name" value="Pili subunits"/>
    <property type="match status" value="1"/>
</dbReference>
<evidence type="ECO:0000256" key="1">
    <source>
        <dbReference type="SAM" id="Phobius"/>
    </source>
</evidence>
<dbReference type="GO" id="GO:0043683">
    <property type="term" value="P:type IV pilus assembly"/>
    <property type="evidence" value="ECO:0007669"/>
    <property type="project" value="InterPro"/>
</dbReference>
<keyword evidence="1" id="KW-0472">Membrane</keyword>
<reference evidence="2 3" key="1">
    <citation type="submission" date="2018-07" db="EMBL/GenBank/DDBJ databases">
        <title>Genomic Encyclopedia of Type Strains, Phase IV (KMG-IV): sequencing the most valuable type-strain genomes for metagenomic binning, comparative biology and taxonomic classification.</title>
        <authorList>
            <person name="Goeker M."/>
        </authorList>
    </citation>
    <scope>NUCLEOTIDE SEQUENCE [LARGE SCALE GENOMIC DNA]</scope>
    <source>
        <strain evidence="2 3">DSM 100911</strain>
    </source>
</reference>
<sequence>MTPLRVPHPHFVEMPALSRRRAASREYQKGFTLVELMVALVLSLLIVLAATAALLVARQGFTAVDAASQLRDNTRFAQDIIQRVGVQTGFKTLAYIANPAAVSNTQGIPTNIPPNVYGLNNASRTPSDAWTAGTSRSSGSVGYGSDILVLRFQPNASDTDATKSDGSMIDCSGNAPTAAPANIDDQSVSILHVGVDADGEPSLMCSRSDTGSAPYDTQPLVRGVENFQVLYGVDGIGPGNTTVPIPATASDTIPERYLRADQLTVAGNQAATYANWKKVRSIRIGMVVRAAPNTAVDNSTHTYYPLGETKDSSGGTIGSAFANATSDPGTIFTPAADGRMRQVVTFIVHLRNAQENN</sequence>
<keyword evidence="3" id="KW-1185">Reference proteome</keyword>
<dbReference type="Proteomes" id="UP000252174">
    <property type="component" value="Unassembled WGS sequence"/>
</dbReference>
<keyword evidence="1" id="KW-0812">Transmembrane</keyword>
<gene>
    <name evidence="2" type="ORF">DFR45_105145</name>
</gene>
<accession>A0A369AML0</accession>
<dbReference type="Pfam" id="PF16074">
    <property type="entry name" value="PilW"/>
    <property type="match status" value="1"/>
</dbReference>
<keyword evidence="1" id="KW-1133">Transmembrane helix</keyword>
<dbReference type="EMBL" id="QPJU01000005">
    <property type="protein sequence ID" value="RCX09516.1"/>
    <property type="molecule type" value="Genomic_DNA"/>
</dbReference>
<feature type="transmembrane region" description="Helical" evidence="1">
    <location>
        <begin position="30"/>
        <end position="56"/>
    </location>
</feature>
<protein>
    <submittedName>
        <fullName evidence="2">Type IV pilus assembly protein PilW</fullName>
    </submittedName>
</protein>
<dbReference type="InterPro" id="IPR032092">
    <property type="entry name" value="PilW"/>
</dbReference>